<dbReference type="GO" id="GO:0030288">
    <property type="term" value="C:outer membrane-bounded periplasmic space"/>
    <property type="evidence" value="ECO:0007669"/>
    <property type="project" value="TreeGrafter"/>
</dbReference>
<dbReference type="PANTHER" id="PTHR30032:SF4">
    <property type="entry name" value="AMIDASE ENHANCER"/>
    <property type="match status" value="1"/>
</dbReference>
<sequence>MALLAMPLAPGSSWGYSNPIRVGVAVGVSRGVLGGSGTASDPWGSSVQFSGPVEVSCGADGLLFQGRFLRFPVRVVGSELSFNRVGYRGSLEILGSGGSFTVVNVLDLEDYLRGIIKMEANPAWPMEFLKAQAVVSRTYALRNLGRHRSQGFDLCAVSHCQLYRGRNAEDSRTDQAVESTRGMVLTYGGALAVTPFHADSGGQTAAASNVWGGTLPYLVSRPEPVSYSSPYSFWRVSLSSDQIERALRNINRWVGRILDIRVLSRDGGGRITSMEIQGSNGRTRLSGHEFRMAVGSKVVRSTNFMVAGTGSGSASPPTTVADGGGNVALSKGDDLLEMAEQGIFNRDEIFDMIMNPSKREVYRRVGQERASRPTQQAPMPTSGATPRGGGLTWTFEGRGWGHGVGMSQWGAKALAEAGWTFEQILMYYYPGTNIGRR</sequence>
<evidence type="ECO:0000256" key="1">
    <source>
        <dbReference type="SAM" id="MobiDB-lite"/>
    </source>
</evidence>
<dbReference type="EMBL" id="CP001818">
    <property type="protein sequence ID" value="ACZ19152.1"/>
    <property type="molecule type" value="Genomic_DNA"/>
</dbReference>
<keyword evidence="4" id="KW-1185">Reference proteome</keyword>
<dbReference type="Proteomes" id="UP000002030">
    <property type="component" value="Chromosome"/>
</dbReference>
<dbReference type="KEGG" id="tai:Taci_0920"/>
<protein>
    <submittedName>
        <fullName evidence="3">SpoIID/LytB domain protein</fullName>
    </submittedName>
</protein>
<accession>D1BA49</accession>
<dbReference type="eggNOG" id="COG2385">
    <property type="taxonomic scope" value="Bacteria"/>
</dbReference>
<feature type="region of interest" description="Disordered" evidence="1">
    <location>
        <begin position="366"/>
        <end position="389"/>
    </location>
</feature>
<dbReference type="EnsemblBacteria" id="ACZ19152">
    <property type="protein sequence ID" value="ACZ19152"/>
    <property type="gene ID" value="Taci_0920"/>
</dbReference>
<reference evidence="3 4" key="1">
    <citation type="journal article" date="2009" name="Stand. Genomic Sci.">
        <title>Complete genome sequence of Thermanaerovibrio acidaminovorans type strain (Su883).</title>
        <authorList>
            <person name="Chovatia M."/>
            <person name="Sikorski J."/>
            <person name="Schroder M."/>
            <person name="Lapidus A."/>
            <person name="Nolan M."/>
            <person name="Tice H."/>
            <person name="Glavina Del Rio T."/>
            <person name="Copeland A."/>
            <person name="Cheng J.F."/>
            <person name="Lucas S."/>
            <person name="Chen F."/>
            <person name="Bruce D."/>
            <person name="Goodwin L."/>
            <person name="Pitluck S."/>
            <person name="Ivanova N."/>
            <person name="Mavromatis K."/>
            <person name="Ovchinnikova G."/>
            <person name="Pati A."/>
            <person name="Chen A."/>
            <person name="Palaniappan K."/>
            <person name="Land M."/>
            <person name="Hauser L."/>
            <person name="Chang Y.J."/>
            <person name="Jeffries C.D."/>
            <person name="Chain P."/>
            <person name="Saunders E."/>
            <person name="Detter J.C."/>
            <person name="Brettin T."/>
            <person name="Rohde M."/>
            <person name="Goker M."/>
            <person name="Spring S."/>
            <person name="Bristow J."/>
            <person name="Markowitz V."/>
            <person name="Hugenholtz P."/>
            <person name="Kyrpides N.C."/>
            <person name="Klenk H.P."/>
            <person name="Eisen J.A."/>
        </authorList>
    </citation>
    <scope>NUCLEOTIDE SEQUENCE [LARGE SCALE GENOMIC DNA]</scope>
    <source>
        <strain evidence="4">ATCC 49978 / DSM 6589 / Su883</strain>
    </source>
</reference>
<dbReference type="OrthoDB" id="9794671at2"/>
<dbReference type="NCBIfam" id="TIGR02669">
    <property type="entry name" value="SpoIID_LytB"/>
    <property type="match status" value="1"/>
</dbReference>
<evidence type="ECO:0000313" key="4">
    <source>
        <dbReference type="Proteomes" id="UP000002030"/>
    </source>
</evidence>
<dbReference type="InterPro" id="IPR013693">
    <property type="entry name" value="SpoIID/LytB_N"/>
</dbReference>
<dbReference type="InterPro" id="IPR013486">
    <property type="entry name" value="SpoIID/LytB"/>
</dbReference>
<dbReference type="GO" id="GO:0030435">
    <property type="term" value="P:sporulation resulting in formation of a cellular spore"/>
    <property type="evidence" value="ECO:0007669"/>
    <property type="project" value="InterPro"/>
</dbReference>
<name>D1BA49_THEAS</name>
<dbReference type="PANTHER" id="PTHR30032">
    <property type="entry name" value="N-ACETYLMURAMOYL-L-ALANINE AMIDASE-RELATED"/>
    <property type="match status" value="1"/>
</dbReference>
<dbReference type="AlphaFoldDB" id="D1BA49"/>
<evidence type="ECO:0000313" key="3">
    <source>
        <dbReference type="EMBL" id="ACZ19152.1"/>
    </source>
</evidence>
<organism evidence="3 4">
    <name type="scientific">Thermanaerovibrio acidaminovorans (strain ATCC 49978 / DSM 6589 / Su883)</name>
    <name type="common">Selenomonas acidaminovorans</name>
    <dbReference type="NCBI Taxonomy" id="525903"/>
    <lineage>
        <taxon>Bacteria</taxon>
        <taxon>Thermotogati</taxon>
        <taxon>Synergistota</taxon>
        <taxon>Synergistia</taxon>
        <taxon>Synergistales</taxon>
        <taxon>Synergistaceae</taxon>
        <taxon>Thermanaerovibrio</taxon>
    </lineage>
</organism>
<proteinExistence type="predicted"/>
<dbReference type="STRING" id="525903.Taci_0920"/>
<gene>
    <name evidence="3" type="ordered locus">Taci_0920</name>
</gene>
<dbReference type="InterPro" id="IPR051922">
    <property type="entry name" value="Bact_Sporulation_Assoc"/>
</dbReference>
<evidence type="ECO:0000259" key="2">
    <source>
        <dbReference type="Pfam" id="PF08486"/>
    </source>
</evidence>
<feature type="domain" description="Sporulation stage II protein D amidase enhancer LytB N-terminal" evidence="2">
    <location>
        <begin position="97"/>
        <end position="187"/>
    </location>
</feature>
<feature type="compositionally biased region" description="Polar residues" evidence="1">
    <location>
        <begin position="372"/>
        <end position="384"/>
    </location>
</feature>
<dbReference type="Pfam" id="PF08486">
    <property type="entry name" value="SpoIID"/>
    <property type="match status" value="1"/>
</dbReference>
<dbReference type="HOGENOM" id="CLU_021203_3_3_0"/>